<gene>
    <name evidence="2" type="ORF">D9X91_15935</name>
</gene>
<dbReference type="OrthoDB" id="1707123at2"/>
<dbReference type="AlphaFoldDB" id="A0A3L7JU11"/>
<evidence type="ECO:0000256" key="1">
    <source>
        <dbReference type="SAM" id="Phobius"/>
    </source>
</evidence>
<dbReference type="RefSeq" id="WP_121681646.1">
    <property type="nucleotide sequence ID" value="NZ_RCVZ01000012.1"/>
</dbReference>
<proteinExistence type="predicted"/>
<evidence type="ECO:0000313" key="2">
    <source>
        <dbReference type="EMBL" id="RLQ93764.1"/>
    </source>
</evidence>
<keyword evidence="1" id="KW-1133">Transmembrane helix</keyword>
<keyword evidence="1" id="KW-0812">Transmembrane</keyword>
<dbReference type="EMBL" id="RCVZ01000012">
    <property type="protein sequence ID" value="RLQ93764.1"/>
    <property type="molecule type" value="Genomic_DNA"/>
</dbReference>
<sequence>MRTWRVGTITMGAALLFLGVFLLLIGVLDIDGTQVMMAWWPVLLIILGGEILVFLYLKKDEKASLKFDLLSIFFVGLIGTIGIGLSALTATGVLAKVTDTMNAEIRTEDLPAFNQTFDQGIKRVVIQAGEQPLTIEGSSGSALSIFGTYRADMMKGKSLISKSQDYVQSEKHGDTLYLTLKRPPAIIRPFDTSAELSATVVVPSKLMLEVEAGQQSISLKPRKMITNWTIHNGGDVSIQVSPKTDMTVYADHVESFGEAEGWVPAASKNTGDHSGSQSSAVLKIGKGTNSLSIDHSYSINIIHQN</sequence>
<evidence type="ECO:0008006" key="4">
    <source>
        <dbReference type="Google" id="ProtNLM"/>
    </source>
</evidence>
<organism evidence="2 3">
    <name type="scientific">Falsibacillus albus</name>
    <dbReference type="NCBI Taxonomy" id="2478915"/>
    <lineage>
        <taxon>Bacteria</taxon>
        <taxon>Bacillati</taxon>
        <taxon>Bacillota</taxon>
        <taxon>Bacilli</taxon>
        <taxon>Bacillales</taxon>
        <taxon>Bacillaceae</taxon>
        <taxon>Falsibacillus</taxon>
    </lineage>
</organism>
<comment type="caution">
    <text evidence="2">The sequence shown here is derived from an EMBL/GenBank/DDBJ whole genome shotgun (WGS) entry which is preliminary data.</text>
</comment>
<reference evidence="2 3" key="1">
    <citation type="submission" date="2018-10" db="EMBL/GenBank/DDBJ databases">
        <title>Falsibacillus sp. genome draft.</title>
        <authorList>
            <person name="Shi S."/>
        </authorList>
    </citation>
    <scope>NUCLEOTIDE SEQUENCE [LARGE SCALE GENOMIC DNA]</scope>
    <source>
        <strain evidence="2 3">GY 10110</strain>
    </source>
</reference>
<evidence type="ECO:0000313" key="3">
    <source>
        <dbReference type="Proteomes" id="UP000276770"/>
    </source>
</evidence>
<feature type="transmembrane region" description="Helical" evidence="1">
    <location>
        <begin position="39"/>
        <end position="57"/>
    </location>
</feature>
<name>A0A3L7JU11_9BACI</name>
<dbReference type="Proteomes" id="UP000276770">
    <property type="component" value="Unassembled WGS sequence"/>
</dbReference>
<protein>
    <recommendedName>
        <fullName evidence="4">DUF5668 domain-containing protein</fullName>
    </recommendedName>
</protein>
<accession>A0A3L7JU11</accession>
<keyword evidence="3" id="KW-1185">Reference proteome</keyword>
<feature type="transmembrane region" description="Helical" evidence="1">
    <location>
        <begin position="69"/>
        <end position="95"/>
    </location>
</feature>
<keyword evidence="1" id="KW-0472">Membrane</keyword>